<feature type="non-terminal residue" evidence="12">
    <location>
        <position position="1"/>
    </location>
</feature>
<keyword evidence="6" id="KW-0256">Endoplasmic reticulum</keyword>
<evidence type="ECO:0000256" key="4">
    <source>
        <dbReference type="ARBA" id="ARBA00006627"/>
    </source>
</evidence>
<evidence type="ECO:0000256" key="8">
    <source>
        <dbReference type="ARBA" id="ARBA00023136"/>
    </source>
</evidence>
<dbReference type="GO" id="GO:0005637">
    <property type="term" value="C:nuclear inner membrane"/>
    <property type="evidence" value="ECO:0007669"/>
    <property type="project" value="TreeGrafter"/>
</dbReference>
<feature type="transmembrane region" description="Helical" evidence="11">
    <location>
        <begin position="356"/>
        <end position="381"/>
    </location>
</feature>
<feature type="compositionally biased region" description="Basic and acidic residues" evidence="10">
    <location>
        <begin position="42"/>
        <end position="58"/>
    </location>
</feature>
<dbReference type="Pfam" id="PF07787">
    <property type="entry name" value="TMEM43"/>
    <property type="match status" value="2"/>
</dbReference>
<evidence type="ECO:0000256" key="7">
    <source>
        <dbReference type="ARBA" id="ARBA00022989"/>
    </source>
</evidence>
<organism evidence="12 13">
    <name type="scientific">Thalassiosira oceanica</name>
    <name type="common">Marine diatom</name>
    <dbReference type="NCBI Taxonomy" id="159749"/>
    <lineage>
        <taxon>Eukaryota</taxon>
        <taxon>Sar</taxon>
        <taxon>Stramenopiles</taxon>
        <taxon>Ochrophyta</taxon>
        <taxon>Bacillariophyta</taxon>
        <taxon>Coscinodiscophyceae</taxon>
        <taxon>Thalassiosirophycidae</taxon>
        <taxon>Thalassiosirales</taxon>
        <taxon>Thalassiosiraceae</taxon>
        <taxon>Thalassiosira</taxon>
    </lineage>
</organism>
<gene>
    <name evidence="12" type="ORF">THAOC_19282</name>
</gene>
<evidence type="ECO:0000256" key="6">
    <source>
        <dbReference type="ARBA" id="ARBA00022824"/>
    </source>
</evidence>
<dbReference type="PANTHER" id="PTHR13416">
    <property type="match status" value="1"/>
</dbReference>
<feature type="compositionally biased region" description="Polar residues" evidence="10">
    <location>
        <begin position="27"/>
        <end position="38"/>
    </location>
</feature>
<dbReference type="AlphaFoldDB" id="K0SPP5"/>
<feature type="transmembrane region" description="Helical" evidence="11">
    <location>
        <begin position="315"/>
        <end position="335"/>
    </location>
</feature>
<keyword evidence="5 11" id="KW-0812">Transmembrane</keyword>
<comment type="subcellular location">
    <subcellularLocation>
        <location evidence="1">Endomembrane system</location>
        <topology evidence="1">Multi-pass membrane protein</topology>
    </subcellularLocation>
    <subcellularLocation>
        <location evidence="3">Endoplasmic reticulum membrane</location>
    </subcellularLocation>
    <subcellularLocation>
        <location evidence="2">Nucleus envelope</location>
    </subcellularLocation>
</comment>
<dbReference type="InterPro" id="IPR012430">
    <property type="entry name" value="TMEM43_fam"/>
</dbReference>
<dbReference type="OrthoDB" id="410725at2759"/>
<dbReference type="GO" id="GO:0006629">
    <property type="term" value="P:lipid metabolic process"/>
    <property type="evidence" value="ECO:0007669"/>
    <property type="project" value="TreeGrafter"/>
</dbReference>
<keyword evidence="8 11" id="KW-0472">Membrane</keyword>
<sequence length="514" mass="55435">PKLSPGEKAGTEGTKHPPENEFPGTGAASTTDGQNPGNETARIPESRMKGERKDPRPVEWEVGNNTWALKSWTETTFFPREGSFPLLTWNEGRSIERYESLEEGRKNVVAIANPADTIDSSLEGKLVYMSGKAEGGADATPYDPTFGVSPSNTLKLKRVAEMYQWEQNESSYTTKTEGGGTRTETTYSYYKKWSDHVIDSTFYSEGLVDKINWYSDWSSDGSLSVDNIADDYGKETAKVYGNGFYLGCCPGSPVIGDEKISFQYIPEGEVSFVAAQMGESFTSYSTKRGGSLLLLRSGYHTAGNLFLLAERDNMVITWLVRFGGFLMMFLGLKMVSHPLEVVLDRIPCVGRFAGDLIGGASGIMTCIVAAALSTLTIAIAWLAYRPFFSIMLLGVVGGLVYMMKKRAAATELGDRQDSSNDATNISVPMVHARIVYSDASTSAKAAQKTCRGVTTGTRAGCPTTTSAVTTAWSRGCPPDLRPDGRGDPTPVGGTAGDVDGTGSVPVINGDFCLE</sequence>
<dbReference type="eggNOG" id="ENOG502QSR2">
    <property type="taxonomic scope" value="Eukaryota"/>
</dbReference>
<evidence type="ECO:0000313" key="12">
    <source>
        <dbReference type="EMBL" id="EJK60377.1"/>
    </source>
</evidence>
<dbReference type="GO" id="GO:0071763">
    <property type="term" value="P:nuclear membrane organization"/>
    <property type="evidence" value="ECO:0007669"/>
    <property type="project" value="TreeGrafter"/>
</dbReference>
<proteinExistence type="inferred from homology"/>
<feature type="region of interest" description="Disordered" evidence="10">
    <location>
        <begin position="472"/>
        <end position="501"/>
    </location>
</feature>
<evidence type="ECO:0000256" key="5">
    <source>
        <dbReference type="ARBA" id="ARBA00022692"/>
    </source>
</evidence>
<evidence type="ECO:0000256" key="3">
    <source>
        <dbReference type="ARBA" id="ARBA00004586"/>
    </source>
</evidence>
<evidence type="ECO:0000256" key="11">
    <source>
        <dbReference type="SAM" id="Phobius"/>
    </source>
</evidence>
<accession>K0SPP5</accession>
<evidence type="ECO:0000256" key="10">
    <source>
        <dbReference type="SAM" id="MobiDB-lite"/>
    </source>
</evidence>
<evidence type="ECO:0000256" key="2">
    <source>
        <dbReference type="ARBA" id="ARBA00004259"/>
    </source>
</evidence>
<dbReference type="PANTHER" id="PTHR13416:SF2">
    <property type="entry name" value="TRANSMEMBRANE PROTEIN 43"/>
    <property type="match status" value="1"/>
</dbReference>
<evidence type="ECO:0000313" key="13">
    <source>
        <dbReference type="Proteomes" id="UP000266841"/>
    </source>
</evidence>
<feature type="region of interest" description="Disordered" evidence="10">
    <location>
        <begin position="1"/>
        <end position="58"/>
    </location>
</feature>
<keyword evidence="13" id="KW-1185">Reference proteome</keyword>
<keyword evidence="9" id="KW-0539">Nucleus</keyword>
<feature type="compositionally biased region" description="Low complexity" evidence="10">
    <location>
        <begin position="487"/>
        <end position="501"/>
    </location>
</feature>
<comment type="similarity">
    <text evidence="4">Belongs to the TMEM43 family.</text>
</comment>
<keyword evidence="7 11" id="KW-1133">Transmembrane helix</keyword>
<dbReference type="GO" id="GO:0005789">
    <property type="term" value="C:endoplasmic reticulum membrane"/>
    <property type="evidence" value="ECO:0007669"/>
    <property type="project" value="UniProtKB-SubCell"/>
</dbReference>
<protein>
    <submittedName>
        <fullName evidence="12">Uncharacterized protein</fullName>
    </submittedName>
</protein>
<reference evidence="12 13" key="1">
    <citation type="journal article" date="2012" name="Genome Biol.">
        <title>Genome and low-iron response of an oceanic diatom adapted to chronic iron limitation.</title>
        <authorList>
            <person name="Lommer M."/>
            <person name="Specht M."/>
            <person name="Roy A.S."/>
            <person name="Kraemer L."/>
            <person name="Andreson R."/>
            <person name="Gutowska M.A."/>
            <person name="Wolf J."/>
            <person name="Bergner S.V."/>
            <person name="Schilhabel M.B."/>
            <person name="Klostermeier U.C."/>
            <person name="Beiko R.G."/>
            <person name="Rosenstiel P."/>
            <person name="Hippler M."/>
            <person name="Laroche J."/>
        </authorList>
    </citation>
    <scope>NUCLEOTIDE SEQUENCE [LARGE SCALE GENOMIC DNA]</scope>
    <source>
        <strain evidence="12 13">CCMP1005</strain>
    </source>
</reference>
<evidence type="ECO:0000256" key="1">
    <source>
        <dbReference type="ARBA" id="ARBA00004127"/>
    </source>
</evidence>
<feature type="compositionally biased region" description="Basic and acidic residues" evidence="10">
    <location>
        <begin position="9"/>
        <end position="19"/>
    </location>
</feature>
<comment type="caution">
    <text evidence="12">The sequence shown here is derived from an EMBL/GenBank/DDBJ whole genome shotgun (WGS) entry which is preliminary data.</text>
</comment>
<dbReference type="Proteomes" id="UP000266841">
    <property type="component" value="Unassembled WGS sequence"/>
</dbReference>
<evidence type="ECO:0000256" key="9">
    <source>
        <dbReference type="ARBA" id="ARBA00023242"/>
    </source>
</evidence>
<feature type="transmembrane region" description="Helical" evidence="11">
    <location>
        <begin position="387"/>
        <end position="403"/>
    </location>
</feature>
<name>K0SPP5_THAOC</name>
<dbReference type="EMBL" id="AGNL01021176">
    <property type="protein sequence ID" value="EJK60377.1"/>
    <property type="molecule type" value="Genomic_DNA"/>
</dbReference>